<keyword evidence="9 11" id="KW-0443">Lipid metabolism</keyword>
<evidence type="ECO:0000256" key="2">
    <source>
        <dbReference type="ARBA" id="ARBA00006500"/>
    </source>
</evidence>
<proteinExistence type="inferred from homology"/>
<dbReference type="Proteomes" id="UP000825935">
    <property type="component" value="Chromosome 18"/>
</dbReference>
<keyword evidence="8" id="KW-0809">Transit peptide</keyword>
<evidence type="ECO:0000256" key="5">
    <source>
        <dbReference type="ARBA" id="ARBA00022640"/>
    </source>
</evidence>
<keyword evidence="5 11" id="KW-0934">Plastid</keyword>
<dbReference type="GO" id="GO:0016297">
    <property type="term" value="F:fatty acyl-[ACP] hydrolase activity"/>
    <property type="evidence" value="ECO:0007669"/>
    <property type="project" value="InterPro"/>
</dbReference>
<evidence type="ECO:0000256" key="3">
    <source>
        <dbReference type="ARBA" id="ARBA00022516"/>
    </source>
</evidence>
<keyword evidence="3 11" id="KW-0444">Lipid biosynthesis</keyword>
<comment type="function">
    <text evidence="11">Plays an essential role in chain termination during de novo fatty acid synthesis.</text>
</comment>
<organism evidence="14 15">
    <name type="scientific">Ceratopteris richardii</name>
    <name type="common">Triangle waterfern</name>
    <dbReference type="NCBI Taxonomy" id="49495"/>
    <lineage>
        <taxon>Eukaryota</taxon>
        <taxon>Viridiplantae</taxon>
        <taxon>Streptophyta</taxon>
        <taxon>Embryophyta</taxon>
        <taxon>Tracheophyta</taxon>
        <taxon>Polypodiopsida</taxon>
        <taxon>Polypodiidae</taxon>
        <taxon>Polypodiales</taxon>
        <taxon>Pteridineae</taxon>
        <taxon>Pteridaceae</taxon>
        <taxon>Parkerioideae</taxon>
        <taxon>Ceratopteris</taxon>
    </lineage>
</organism>
<dbReference type="InterPro" id="IPR045023">
    <property type="entry name" value="FATA/B"/>
</dbReference>
<dbReference type="SUPFAM" id="SSF54637">
    <property type="entry name" value="Thioesterase/thiol ester dehydrase-isomerase"/>
    <property type="match status" value="2"/>
</dbReference>
<dbReference type="OMA" id="EMETWCQ"/>
<evidence type="ECO:0000256" key="10">
    <source>
        <dbReference type="ARBA" id="ARBA00023160"/>
    </source>
</evidence>
<evidence type="ECO:0000256" key="9">
    <source>
        <dbReference type="ARBA" id="ARBA00023098"/>
    </source>
</evidence>
<evidence type="ECO:0000259" key="12">
    <source>
        <dbReference type="Pfam" id="PF01643"/>
    </source>
</evidence>
<dbReference type="Pfam" id="PF01643">
    <property type="entry name" value="Acyl-ACP_TE"/>
    <property type="match status" value="1"/>
</dbReference>
<protein>
    <recommendedName>
        <fullName evidence="11">Acyl-[acyl-carrier-protein] hydrolase</fullName>
        <ecNumber evidence="11">3.1.2.-</ecNumber>
    </recommendedName>
</protein>
<evidence type="ECO:0000256" key="4">
    <source>
        <dbReference type="ARBA" id="ARBA00022528"/>
    </source>
</evidence>
<keyword evidence="4 11" id="KW-0150">Chloroplast</keyword>
<comment type="similarity">
    <text evidence="2 11">Belongs to the acyl-ACP thioesterase family.</text>
</comment>
<dbReference type="GO" id="GO:0000036">
    <property type="term" value="F:acyl carrier activity"/>
    <property type="evidence" value="ECO:0007669"/>
    <property type="project" value="TreeGrafter"/>
</dbReference>
<evidence type="ECO:0000259" key="13">
    <source>
        <dbReference type="Pfam" id="PF20791"/>
    </source>
</evidence>
<dbReference type="EC" id="3.1.2.-" evidence="11"/>
<sequence>MLGHPTLHSRPYYVSCILWNGRRSSHVNFNFKNCTVSCRKTCPWLSMTPIKAGVSTEDQGSNSNVSQSGLLFDQLLVNKEDSKNNSLTGSHPMISKYSANGVRLGGLDNVRHSYSENFVVRCYEVGMNRAASIESIANLLQEVACNHAQSVGFSTDGFATTPLMRKHRLIWVTTRMHIELEAYPVWGDVVEMETWCQAEGKAGTRRDWTISDVSSGKLIGRVTSTWVMMNEDSRRLSRVTDDVRQEYVIHCPKLPRYAFPEANSSSSSKIPKLHDPAQYVKSGLMARRGDLDMNQHVNNVTYIGWILESLPPSILETHQLHTITLHYRRECRHGDLVESLANFEGCRNAGKSAVSGIHGYTNGPAQPINIYDGDELEFLHLVRTTGSEVEINRGRTVWKRKLERPQR</sequence>
<dbReference type="CDD" id="cd00586">
    <property type="entry name" value="4HBT"/>
    <property type="match status" value="1"/>
</dbReference>
<dbReference type="Pfam" id="PF20791">
    <property type="entry name" value="Acyl-ACP_TE_C"/>
    <property type="match status" value="1"/>
</dbReference>
<accession>A0A8T2SM60</accession>
<comment type="subcellular location">
    <subcellularLocation>
        <location evidence="1 11">Plastid</location>
        <location evidence="1 11">Chloroplast</location>
    </subcellularLocation>
</comment>
<dbReference type="AlphaFoldDB" id="A0A8T2SM60"/>
<dbReference type="PANTHER" id="PTHR31727">
    <property type="entry name" value="OLEOYL-ACYL CARRIER PROTEIN THIOESTERASE 1, CHLOROPLASTIC"/>
    <property type="match status" value="1"/>
</dbReference>
<comment type="caution">
    <text evidence="14">The sequence shown here is derived from an EMBL/GenBank/DDBJ whole genome shotgun (WGS) entry which is preliminary data.</text>
</comment>
<keyword evidence="7 11" id="KW-0276">Fatty acid metabolism</keyword>
<dbReference type="EMBL" id="CM035423">
    <property type="protein sequence ID" value="KAH7365051.1"/>
    <property type="molecule type" value="Genomic_DNA"/>
</dbReference>
<evidence type="ECO:0000313" key="15">
    <source>
        <dbReference type="Proteomes" id="UP000825935"/>
    </source>
</evidence>
<keyword evidence="10 11" id="KW-0275">Fatty acid biosynthesis</keyword>
<name>A0A8T2SM60_CERRI</name>
<keyword evidence="15" id="KW-1185">Reference proteome</keyword>
<dbReference type="PANTHER" id="PTHR31727:SF6">
    <property type="entry name" value="OLEOYL-ACYL CARRIER PROTEIN THIOESTERASE 1, CHLOROPLASTIC"/>
    <property type="match status" value="1"/>
</dbReference>
<dbReference type="OrthoDB" id="618395at2759"/>
<dbReference type="InterPro" id="IPR002864">
    <property type="entry name" value="Acyl-ACP_thioesterase_NHD"/>
</dbReference>
<feature type="domain" description="Acyl-ACP thioesterase N-terminal hotdog" evidence="12">
    <location>
        <begin position="113"/>
        <end position="247"/>
    </location>
</feature>
<evidence type="ECO:0000256" key="1">
    <source>
        <dbReference type="ARBA" id="ARBA00004229"/>
    </source>
</evidence>
<keyword evidence="6 11" id="KW-0378">Hydrolase</keyword>
<dbReference type="FunFam" id="3.10.129.10:FF:000014">
    <property type="entry name" value="Acyl-[acyl-carrier-protein] hydrolase"/>
    <property type="match status" value="1"/>
</dbReference>
<dbReference type="GO" id="GO:0009507">
    <property type="term" value="C:chloroplast"/>
    <property type="evidence" value="ECO:0007669"/>
    <property type="project" value="UniProtKB-SubCell"/>
</dbReference>
<evidence type="ECO:0000256" key="7">
    <source>
        <dbReference type="ARBA" id="ARBA00022832"/>
    </source>
</evidence>
<dbReference type="Gene3D" id="3.10.129.10">
    <property type="entry name" value="Hotdog Thioesterase"/>
    <property type="match status" value="1"/>
</dbReference>
<evidence type="ECO:0000313" key="14">
    <source>
        <dbReference type="EMBL" id="KAH7365051.1"/>
    </source>
</evidence>
<reference evidence="14" key="1">
    <citation type="submission" date="2021-08" db="EMBL/GenBank/DDBJ databases">
        <title>WGS assembly of Ceratopteris richardii.</title>
        <authorList>
            <person name="Marchant D.B."/>
            <person name="Chen G."/>
            <person name="Jenkins J."/>
            <person name="Shu S."/>
            <person name="Leebens-Mack J."/>
            <person name="Grimwood J."/>
            <person name="Schmutz J."/>
            <person name="Soltis P."/>
            <person name="Soltis D."/>
            <person name="Chen Z.-H."/>
        </authorList>
    </citation>
    <scope>NUCLEOTIDE SEQUENCE</scope>
    <source>
        <strain evidence="14">Whitten #5841</strain>
        <tissue evidence="14">Leaf</tissue>
    </source>
</reference>
<dbReference type="InterPro" id="IPR029069">
    <property type="entry name" value="HotDog_dom_sf"/>
</dbReference>
<evidence type="ECO:0000256" key="8">
    <source>
        <dbReference type="ARBA" id="ARBA00022946"/>
    </source>
</evidence>
<dbReference type="InterPro" id="IPR049427">
    <property type="entry name" value="Acyl-ACP_TE_C"/>
</dbReference>
<feature type="domain" description="Acyl-ACP thioesterase-like C-terminal" evidence="13">
    <location>
        <begin position="276"/>
        <end position="385"/>
    </location>
</feature>
<gene>
    <name evidence="14" type="ORF">KP509_18G006500</name>
</gene>
<evidence type="ECO:0000256" key="6">
    <source>
        <dbReference type="ARBA" id="ARBA00022801"/>
    </source>
</evidence>
<evidence type="ECO:0000256" key="11">
    <source>
        <dbReference type="RuleBase" id="RU363096"/>
    </source>
</evidence>